<gene>
    <name evidence="1" type="ORF">C5B42_04185</name>
</gene>
<protein>
    <submittedName>
        <fullName evidence="1">Uncharacterized protein</fullName>
    </submittedName>
</protein>
<organism evidence="1 2">
    <name type="scientific">Candidatus Cerribacteria bacterium 'Amazon FNV 2010 28 9'</name>
    <dbReference type="NCBI Taxonomy" id="2081795"/>
    <lineage>
        <taxon>Bacteria</taxon>
        <taxon>Candidatus Cerribacteria</taxon>
    </lineage>
</organism>
<evidence type="ECO:0000313" key="1">
    <source>
        <dbReference type="EMBL" id="PWU23095.1"/>
    </source>
</evidence>
<name>A0A317JPB9_9BACT</name>
<reference evidence="1 2" key="1">
    <citation type="submission" date="2018-02" db="EMBL/GenBank/DDBJ databases">
        <title>Genomic Reconstructions from Amazon Rainforest and Pasture Soil Reveal Novel Insights into the Physiology of Candidate Phyla in Tropical Sites.</title>
        <authorList>
            <person name="Kroeger M.E."/>
            <person name="Delmont T."/>
            <person name="Eren A.M."/>
            <person name="Guo J."/>
            <person name="Meyer K.M."/>
            <person name="Khan K."/>
            <person name="Rodrigues J.L.M."/>
            <person name="Bohannan B.J.M."/>
            <person name="Tringe S."/>
            <person name="Borges C.D."/>
            <person name="Tiedje J."/>
            <person name="Tsai S.M."/>
            <person name="Nusslein K."/>
        </authorList>
    </citation>
    <scope>NUCLEOTIDE SEQUENCE [LARGE SCALE GENOMIC DNA]</scope>
    <source>
        <strain evidence="1">Amazon FNV 2010 28 9</strain>
    </source>
</reference>
<evidence type="ECO:0000313" key="2">
    <source>
        <dbReference type="Proteomes" id="UP000246104"/>
    </source>
</evidence>
<proteinExistence type="predicted"/>
<dbReference type="EMBL" id="PSRQ01000046">
    <property type="protein sequence ID" value="PWU23095.1"/>
    <property type="molecule type" value="Genomic_DNA"/>
</dbReference>
<dbReference type="AlphaFoldDB" id="A0A317JPB9"/>
<comment type="caution">
    <text evidence="1">The sequence shown here is derived from an EMBL/GenBank/DDBJ whole genome shotgun (WGS) entry which is preliminary data.</text>
</comment>
<accession>A0A317JPB9</accession>
<sequence>MELSFINEEMQSIACKMISYAKEDLGIHGAALVCAVDVRASDETKHIQSVGLSHVEGIPHAHKQNMHPLPIVLAHASANLYVQLHDPHIDESVKEKTLDSVAINLGSFVLIVVFAGGSIEQNKFLSVWGADTYIDAI</sequence>
<dbReference type="Proteomes" id="UP000246104">
    <property type="component" value="Unassembled WGS sequence"/>
</dbReference>